<evidence type="ECO:0000256" key="5">
    <source>
        <dbReference type="ARBA" id="ARBA00022833"/>
    </source>
</evidence>
<dbReference type="CDD" id="cd15571">
    <property type="entry name" value="ePHD"/>
    <property type="match status" value="1"/>
</dbReference>
<feature type="region of interest" description="Disordered" evidence="7">
    <location>
        <begin position="939"/>
        <end position="964"/>
    </location>
</feature>
<evidence type="ECO:0000256" key="1">
    <source>
        <dbReference type="ARBA" id="ARBA00009711"/>
    </source>
</evidence>
<dbReference type="GO" id="GO:0008270">
    <property type="term" value="F:zinc ion binding"/>
    <property type="evidence" value="ECO:0007669"/>
    <property type="project" value="UniProtKB-KW"/>
</dbReference>
<sequence length="1181" mass="129954">MASISRSSSLTPCRSPSPSSAIPVQPDHFYDSDGVQIPPSPNSIGKTWLDPADDPLAARGIPVFKPTMAEFRDFENYMKKIECWGQRSGIVKVIPPKEWSESLPDIKPQMVDLKIHSPIEQNMFGSGGLFRQENIEKRKNMSIREWAELCSKEDFRAPGVQEVGLTARSANTTVRQKVQKKGKGKASQKADGNAEAGPSKVMVKEEPMEDNSPLSDRSTVVTPPSTELTPPPAKAVSSKKKGKAAKRVKEETPKVKTKRATVTRAVRTAREAEKSALDQQFLETFDPREDWLPPNTKPEDYNAEFCQVLERRYWRNCGLGKPAWYGADTQGSLFTDETTSWNVAHLPSTLSRLLPSSEKGLPGVNTPYLYFGMWRATFAWHVEDMDLFSINYIHFGAPKFWYAIPQGKATSLERAMRGYFPKDTSKCPQFLRHKSFLASPTLLANSSCRPNRLVQKSGEFVITYPRGYHAGFNLGLNCAESVNFALDSWIELGRNAKACECIGDSVRIDVDQLLRDRAEEEEGMPYEEPLPPPTDISPKSYKKKDNVKQEIIDDDAVVPKPPSRKRKSEPSGDAPKPKKVKTKSKPAPVSPTITISPTRPKLSITLKLPPKPAEPEPFPCCLCVSMNKEGLLRVADPPIKRKDAVEASGNPRIWMAHEFCANVVPETWVDELELPNSAKERVVLGVDGIVKDRWNLKCSACTKSKPKAHGAPVQCTKGKCPKAFHVNCARDGQQNQIVFSFTEVEKEVVLVDSNPARDQAPTHSHQHVESNGGLQPAEDRMAVDPQPSNNTSNILKTIKKYEVEILCTQHNPVGAVAARKKASKQDKIRNDLLALPSMSRIKIRVSSGVFEVSLLRVIEETGSVEVIWDQGMSKEFKWGSVVFGSTDGPVQQKPAERAPERPSSSLSHPVNTYASITAATGHTSYVLPYAGTAVNASSSVPCQQDAPKDPTTTNTPASSTSTKYAYPNRSGAYDYWNYASQYAAASAYPYAYGGYYTNPIPGGTQAYVHPYAQSYPQTNYRQGQLQWQQPYQGPSQHPQNSTAATENPPTSTQNTNKSYYRDRPTIIVPPMVKPTNTTVNSTSSSQTNTPSSQTPVPLQTQPRQTTSSDDTPAITATISNPGQQSSESSAPSTTASLQQINALASMQPSEIVSMLSNDPQLMAAVMAAINQNQEKDSSATA</sequence>
<feature type="compositionally biased region" description="Polar residues" evidence="7">
    <location>
        <begin position="1"/>
        <end position="22"/>
    </location>
</feature>
<feature type="compositionally biased region" description="Low complexity" evidence="7">
    <location>
        <begin position="1023"/>
        <end position="1036"/>
    </location>
</feature>
<feature type="domain" description="PHD-type" evidence="10">
    <location>
        <begin position="617"/>
        <end position="768"/>
    </location>
</feature>
<name>A0A409YEW4_9AGAR</name>
<evidence type="ECO:0000256" key="7">
    <source>
        <dbReference type="SAM" id="MobiDB-lite"/>
    </source>
</evidence>
<protein>
    <recommendedName>
        <fullName evidence="2">[histone H3]-trimethyl-L-lysine(9) demethylase</fullName>
        <ecNumber evidence="2">1.14.11.66</ecNumber>
    </recommendedName>
</protein>
<dbReference type="GO" id="GO:0010468">
    <property type="term" value="P:regulation of gene expression"/>
    <property type="evidence" value="ECO:0007669"/>
    <property type="project" value="TreeGrafter"/>
</dbReference>
<keyword evidence="5" id="KW-0862">Zinc</keyword>
<feature type="compositionally biased region" description="Basic residues" evidence="7">
    <location>
        <begin position="237"/>
        <end position="246"/>
    </location>
</feature>
<organism evidence="11 12">
    <name type="scientific">Panaeolus cyanescens</name>
    <dbReference type="NCBI Taxonomy" id="181874"/>
    <lineage>
        <taxon>Eukaryota</taxon>
        <taxon>Fungi</taxon>
        <taxon>Dikarya</taxon>
        <taxon>Basidiomycota</taxon>
        <taxon>Agaricomycotina</taxon>
        <taxon>Agaricomycetes</taxon>
        <taxon>Agaricomycetidae</taxon>
        <taxon>Agaricales</taxon>
        <taxon>Agaricineae</taxon>
        <taxon>Galeropsidaceae</taxon>
        <taxon>Panaeolus</taxon>
    </lineage>
</organism>
<feature type="compositionally biased region" description="Polar residues" evidence="7">
    <location>
        <begin position="1037"/>
        <end position="1058"/>
    </location>
</feature>
<evidence type="ECO:0000256" key="4">
    <source>
        <dbReference type="ARBA" id="ARBA00022771"/>
    </source>
</evidence>
<dbReference type="InterPro" id="IPR013083">
    <property type="entry name" value="Znf_RING/FYVE/PHD"/>
</dbReference>
<dbReference type="Gene3D" id="2.60.120.650">
    <property type="entry name" value="Cupin"/>
    <property type="match status" value="2"/>
</dbReference>
<dbReference type="Pfam" id="PF02375">
    <property type="entry name" value="JmjN"/>
    <property type="match status" value="1"/>
</dbReference>
<dbReference type="SMART" id="SM00545">
    <property type="entry name" value="JmjN"/>
    <property type="match status" value="1"/>
</dbReference>
<dbReference type="GO" id="GO:0005634">
    <property type="term" value="C:nucleus"/>
    <property type="evidence" value="ECO:0007669"/>
    <property type="project" value="TreeGrafter"/>
</dbReference>
<feature type="domain" description="JmjN" evidence="8">
    <location>
        <begin position="61"/>
        <end position="102"/>
    </location>
</feature>
<feature type="region of interest" description="Disordered" evidence="7">
    <location>
        <begin position="167"/>
        <end position="261"/>
    </location>
</feature>
<feature type="region of interest" description="Disordered" evidence="7">
    <location>
        <begin position="887"/>
        <end position="909"/>
    </location>
</feature>
<comment type="catalytic activity">
    <reaction evidence="6">
        <text>N(6),N(6),N(6)-trimethyl-L-lysyl(9)-[histone H3] + 2 2-oxoglutarate + 2 O2 = N(6)-methyl-L-lysyl(9)-[histone H3] + 2 formaldehyde + 2 succinate + 2 CO2</text>
        <dbReference type="Rhea" id="RHEA:60200"/>
        <dbReference type="Rhea" id="RHEA-COMP:15538"/>
        <dbReference type="Rhea" id="RHEA-COMP:15542"/>
        <dbReference type="ChEBI" id="CHEBI:15379"/>
        <dbReference type="ChEBI" id="CHEBI:16526"/>
        <dbReference type="ChEBI" id="CHEBI:16810"/>
        <dbReference type="ChEBI" id="CHEBI:16842"/>
        <dbReference type="ChEBI" id="CHEBI:30031"/>
        <dbReference type="ChEBI" id="CHEBI:61929"/>
        <dbReference type="ChEBI" id="CHEBI:61961"/>
        <dbReference type="EC" id="1.14.11.66"/>
    </reaction>
</comment>
<dbReference type="STRING" id="181874.A0A409YEW4"/>
<dbReference type="PANTHER" id="PTHR10694:SF7">
    <property type="entry name" value="[HISTONE H3]-TRIMETHYL-L-LYSINE(9) DEMETHYLASE"/>
    <property type="match status" value="1"/>
</dbReference>
<dbReference type="InterPro" id="IPR003347">
    <property type="entry name" value="JmjC_dom"/>
</dbReference>
<evidence type="ECO:0000256" key="2">
    <source>
        <dbReference type="ARBA" id="ARBA00012900"/>
    </source>
</evidence>
<dbReference type="GO" id="GO:0000785">
    <property type="term" value="C:chromatin"/>
    <property type="evidence" value="ECO:0007669"/>
    <property type="project" value="TreeGrafter"/>
</dbReference>
<dbReference type="PROSITE" id="PS51183">
    <property type="entry name" value="JMJN"/>
    <property type="match status" value="1"/>
</dbReference>
<dbReference type="InParanoid" id="A0A409YEW4"/>
<dbReference type="GO" id="GO:0140684">
    <property type="term" value="F:histone H3K9me2/H3K9me3 demethylase activity"/>
    <property type="evidence" value="ECO:0007669"/>
    <property type="project" value="UniProtKB-EC"/>
</dbReference>
<dbReference type="Gene3D" id="3.30.40.10">
    <property type="entry name" value="Zinc/RING finger domain, C3HC4 (zinc finger)"/>
    <property type="match status" value="1"/>
</dbReference>
<dbReference type="EC" id="1.14.11.66" evidence="2"/>
<comment type="caution">
    <text evidence="11">The sequence shown here is derived from an EMBL/GenBank/DDBJ whole genome shotgun (WGS) entry which is preliminary data.</text>
</comment>
<feature type="compositionally biased region" description="Low complexity" evidence="7">
    <location>
        <begin position="1125"/>
        <end position="1135"/>
    </location>
</feature>
<dbReference type="InterPro" id="IPR003349">
    <property type="entry name" value="JmjN"/>
</dbReference>
<feature type="compositionally biased region" description="Basic residues" evidence="7">
    <location>
        <begin position="177"/>
        <end position="186"/>
    </location>
</feature>
<dbReference type="SMART" id="SM00558">
    <property type="entry name" value="JmjC"/>
    <property type="match status" value="1"/>
</dbReference>
<evidence type="ECO:0000256" key="6">
    <source>
        <dbReference type="ARBA" id="ARBA00049349"/>
    </source>
</evidence>
<dbReference type="EMBL" id="NHTK01001240">
    <property type="protein sequence ID" value="PPR01540.1"/>
    <property type="molecule type" value="Genomic_DNA"/>
</dbReference>
<keyword evidence="3" id="KW-0479">Metal-binding</keyword>
<feature type="compositionally biased region" description="Low complexity" evidence="7">
    <location>
        <begin position="950"/>
        <end position="962"/>
    </location>
</feature>
<dbReference type="PROSITE" id="PS51805">
    <property type="entry name" value="EPHD"/>
    <property type="match status" value="1"/>
</dbReference>
<dbReference type="AlphaFoldDB" id="A0A409YEW4"/>
<dbReference type="SUPFAM" id="SSF51197">
    <property type="entry name" value="Clavaminate synthase-like"/>
    <property type="match status" value="1"/>
</dbReference>
<dbReference type="Pfam" id="PF02373">
    <property type="entry name" value="JmjC"/>
    <property type="match status" value="1"/>
</dbReference>
<feature type="region of interest" description="Disordered" evidence="7">
    <location>
        <begin position="1023"/>
        <end position="1135"/>
    </location>
</feature>
<feature type="region of interest" description="Disordered" evidence="7">
    <location>
        <begin position="520"/>
        <end position="596"/>
    </location>
</feature>
<keyword evidence="4" id="KW-0863">Zinc-finger</keyword>
<evidence type="ECO:0000259" key="9">
    <source>
        <dbReference type="PROSITE" id="PS51184"/>
    </source>
</evidence>
<gene>
    <name evidence="11" type="ORF">CVT24_001851</name>
</gene>
<dbReference type="PROSITE" id="PS51184">
    <property type="entry name" value="JMJC"/>
    <property type="match status" value="1"/>
</dbReference>
<comment type="similarity">
    <text evidence="1">Belongs to the JHDM3 histone demethylase family.</text>
</comment>
<proteinExistence type="inferred from homology"/>
<feature type="compositionally biased region" description="Polar residues" evidence="7">
    <location>
        <begin position="1098"/>
        <end position="1124"/>
    </location>
</feature>
<evidence type="ECO:0000313" key="12">
    <source>
        <dbReference type="Proteomes" id="UP000284842"/>
    </source>
</evidence>
<feature type="region of interest" description="Disordered" evidence="7">
    <location>
        <begin position="1"/>
        <end position="51"/>
    </location>
</feature>
<dbReference type="Proteomes" id="UP000284842">
    <property type="component" value="Unassembled WGS sequence"/>
</dbReference>
<feature type="compositionally biased region" description="Polar residues" evidence="7">
    <location>
        <begin position="212"/>
        <end position="228"/>
    </location>
</feature>
<dbReference type="Pfam" id="PF13771">
    <property type="entry name" value="zf-HC5HC2H"/>
    <property type="match status" value="1"/>
</dbReference>
<keyword evidence="12" id="KW-1185">Reference proteome</keyword>
<feature type="domain" description="JmjC" evidence="9">
    <location>
        <begin position="335"/>
        <end position="501"/>
    </location>
</feature>
<accession>A0A409YEW4</accession>
<evidence type="ECO:0000259" key="8">
    <source>
        <dbReference type="PROSITE" id="PS51183"/>
    </source>
</evidence>
<dbReference type="OrthoDB" id="9547406at2759"/>
<reference evidence="11 12" key="1">
    <citation type="journal article" date="2018" name="Evol. Lett.">
        <title>Horizontal gene cluster transfer increased hallucinogenic mushroom diversity.</title>
        <authorList>
            <person name="Reynolds H.T."/>
            <person name="Vijayakumar V."/>
            <person name="Gluck-Thaler E."/>
            <person name="Korotkin H.B."/>
            <person name="Matheny P.B."/>
            <person name="Slot J.C."/>
        </authorList>
    </citation>
    <scope>NUCLEOTIDE SEQUENCE [LARGE SCALE GENOMIC DNA]</scope>
    <source>
        <strain evidence="11 12">2629</strain>
    </source>
</reference>
<feature type="region of interest" description="Disordered" evidence="7">
    <location>
        <begin position="756"/>
        <end position="791"/>
    </location>
</feature>
<feature type="compositionally biased region" description="Low complexity" evidence="7">
    <location>
        <begin position="1074"/>
        <end position="1097"/>
    </location>
</feature>
<evidence type="ECO:0000259" key="10">
    <source>
        <dbReference type="PROSITE" id="PS51805"/>
    </source>
</evidence>
<dbReference type="InterPro" id="IPR034732">
    <property type="entry name" value="EPHD"/>
</dbReference>
<evidence type="ECO:0000313" key="11">
    <source>
        <dbReference type="EMBL" id="PPR01540.1"/>
    </source>
</evidence>
<evidence type="ECO:0000256" key="3">
    <source>
        <dbReference type="ARBA" id="ARBA00022723"/>
    </source>
</evidence>
<dbReference type="PANTHER" id="PTHR10694">
    <property type="entry name" value="LYSINE-SPECIFIC DEMETHYLASE"/>
    <property type="match status" value="1"/>
</dbReference>
<dbReference type="GO" id="GO:0051864">
    <property type="term" value="F:histone H3K36 demethylase activity"/>
    <property type="evidence" value="ECO:0007669"/>
    <property type="project" value="TreeGrafter"/>
</dbReference>